<protein>
    <submittedName>
        <fullName evidence="1">Uncharacterized protein</fullName>
    </submittedName>
</protein>
<name>A0ABV5H0K5_9FLAO</name>
<organism evidence="1 2">
    <name type="scientific">Algibacter miyuki</name>
    <dbReference type="NCBI Taxonomy" id="1306933"/>
    <lineage>
        <taxon>Bacteria</taxon>
        <taxon>Pseudomonadati</taxon>
        <taxon>Bacteroidota</taxon>
        <taxon>Flavobacteriia</taxon>
        <taxon>Flavobacteriales</taxon>
        <taxon>Flavobacteriaceae</taxon>
        <taxon>Algibacter</taxon>
    </lineage>
</organism>
<evidence type="ECO:0000313" key="1">
    <source>
        <dbReference type="EMBL" id="MFB9105026.1"/>
    </source>
</evidence>
<evidence type="ECO:0000313" key="2">
    <source>
        <dbReference type="Proteomes" id="UP001589590"/>
    </source>
</evidence>
<keyword evidence="2" id="KW-1185">Reference proteome</keyword>
<sequence>MKTAALILSLFLFLKPVIPFMEYAAFYEYIKTELCINQDKPELQCNGKCHLKEELAKASTSENGSEKNHSFSVEHSVVYFQDTHIDYLLFYTNEQNSKINSLYNDIYKFHYTDFIFHPPLV</sequence>
<comment type="caution">
    <text evidence="1">The sequence shown here is derived from an EMBL/GenBank/DDBJ whole genome shotgun (WGS) entry which is preliminary data.</text>
</comment>
<reference evidence="1 2" key="1">
    <citation type="submission" date="2024-09" db="EMBL/GenBank/DDBJ databases">
        <authorList>
            <person name="Sun Q."/>
            <person name="Mori K."/>
        </authorList>
    </citation>
    <scope>NUCLEOTIDE SEQUENCE [LARGE SCALE GENOMIC DNA]</scope>
    <source>
        <strain evidence="1 2">CECT 8300</strain>
    </source>
</reference>
<dbReference type="Proteomes" id="UP001589590">
    <property type="component" value="Unassembled WGS sequence"/>
</dbReference>
<dbReference type="RefSeq" id="WP_290272827.1">
    <property type="nucleotide sequence ID" value="NZ_JAUFQP010000013.1"/>
</dbReference>
<accession>A0ABV5H0K5</accession>
<gene>
    <name evidence="1" type="ORF">ACFFU1_08950</name>
</gene>
<proteinExistence type="predicted"/>
<dbReference type="EMBL" id="JBHMFA010000005">
    <property type="protein sequence ID" value="MFB9105026.1"/>
    <property type="molecule type" value="Genomic_DNA"/>
</dbReference>